<evidence type="ECO:0000313" key="2">
    <source>
        <dbReference type="EMBL" id="QDS86018.1"/>
    </source>
</evidence>
<feature type="compositionally biased region" description="Polar residues" evidence="1">
    <location>
        <begin position="413"/>
        <end position="423"/>
    </location>
</feature>
<evidence type="ECO:0000313" key="3">
    <source>
        <dbReference type="Proteomes" id="UP000319557"/>
    </source>
</evidence>
<dbReference type="Proteomes" id="UP000319557">
    <property type="component" value="Chromosome"/>
</dbReference>
<name>A0A517LTS1_9BACT</name>
<dbReference type="EMBL" id="CP036261">
    <property type="protein sequence ID" value="QDS86018.1"/>
    <property type="molecule type" value="Genomic_DNA"/>
</dbReference>
<dbReference type="PANTHER" id="PTHR33706">
    <property type="entry name" value="MORN VARIANT REPEAT PROTEIN"/>
    <property type="match status" value="1"/>
</dbReference>
<proteinExistence type="predicted"/>
<dbReference type="InterPro" id="IPR011652">
    <property type="entry name" value="MORN_2"/>
</dbReference>
<gene>
    <name evidence="2" type="ORF">EC9_01760</name>
</gene>
<organism evidence="2 3">
    <name type="scientific">Rosistilla ulvae</name>
    <dbReference type="NCBI Taxonomy" id="1930277"/>
    <lineage>
        <taxon>Bacteria</taxon>
        <taxon>Pseudomonadati</taxon>
        <taxon>Planctomycetota</taxon>
        <taxon>Planctomycetia</taxon>
        <taxon>Pirellulales</taxon>
        <taxon>Pirellulaceae</taxon>
        <taxon>Rosistilla</taxon>
    </lineage>
</organism>
<dbReference type="Gene3D" id="2.20.110.10">
    <property type="entry name" value="Histone H3 K4-specific methyltransferase SET7/9 N-terminal domain"/>
    <property type="match status" value="3"/>
</dbReference>
<dbReference type="SUPFAM" id="SSF82185">
    <property type="entry name" value="Histone H3 K4-specific methyltransferase SET7/9 N-terminal domain"/>
    <property type="match status" value="2"/>
</dbReference>
<dbReference type="PANTHER" id="PTHR33706:SF1">
    <property type="entry name" value="TPR REPEAT PROTEIN"/>
    <property type="match status" value="1"/>
</dbReference>
<evidence type="ECO:0000256" key="1">
    <source>
        <dbReference type="SAM" id="MobiDB-lite"/>
    </source>
</evidence>
<dbReference type="KEGG" id="ruv:EC9_01760"/>
<keyword evidence="3" id="KW-1185">Reference proteome</keyword>
<reference evidence="2 3" key="1">
    <citation type="submission" date="2019-02" db="EMBL/GenBank/DDBJ databases">
        <title>Deep-cultivation of Planctomycetes and their phenomic and genomic characterization uncovers novel biology.</title>
        <authorList>
            <person name="Wiegand S."/>
            <person name="Jogler M."/>
            <person name="Boedeker C."/>
            <person name="Pinto D."/>
            <person name="Vollmers J."/>
            <person name="Rivas-Marin E."/>
            <person name="Kohn T."/>
            <person name="Peeters S.H."/>
            <person name="Heuer A."/>
            <person name="Rast P."/>
            <person name="Oberbeckmann S."/>
            <person name="Bunk B."/>
            <person name="Jeske O."/>
            <person name="Meyerdierks A."/>
            <person name="Storesund J.E."/>
            <person name="Kallscheuer N."/>
            <person name="Luecker S."/>
            <person name="Lage O.M."/>
            <person name="Pohl T."/>
            <person name="Merkel B.J."/>
            <person name="Hornburger P."/>
            <person name="Mueller R.-W."/>
            <person name="Bruemmer F."/>
            <person name="Labrenz M."/>
            <person name="Spormann A.M."/>
            <person name="Op den Camp H."/>
            <person name="Overmann J."/>
            <person name="Amann R."/>
            <person name="Jetten M.S.M."/>
            <person name="Mascher T."/>
            <person name="Medema M.H."/>
            <person name="Devos D.P."/>
            <person name="Kaster A.-K."/>
            <person name="Ovreas L."/>
            <person name="Rohde M."/>
            <person name="Galperin M.Y."/>
            <person name="Jogler C."/>
        </authorList>
    </citation>
    <scope>NUCLEOTIDE SEQUENCE [LARGE SCALE GENOMIC DNA]</scope>
    <source>
        <strain evidence="2 3">EC9</strain>
    </source>
</reference>
<dbReference type="AlphaFoldDB" id="A0A517LTS1"/>
<accession>A0A517LTS1</accession>
<protein>
    <submittedName>
        <fullName evidence="2">MORN repeat variant</fullName>
    </submittedName>
</protein>
<sequence>MKNRSATRFAIHSILFGSVTLGSLGNLSGDESVLVPPSAPPMLLAPANEPTSLDDFPADSVLTVDTPYIARRIEEAAEALSAGSAVHASQTEMVRERYDDGSVKVERTVTQDAKGNYVNDGAYRMYSPTGTLVAEGRFEMGARQGEWRRVYETADATLLSAYPYSEFEAPFVSKATFDADNLNGSWVISDAQGETVSEIPFRDGLRHGKAVWNHPGGQRMYEATYRDGLLEGVMAEYDAMGNELTNHTFEDGRRVEREVEYFRNQQPKTEFRYLSAQQTLKQRDDWWNAKPAVYETAGKRLKHGSFVEYHANGQKKTTGTYEEGELTGEFASWFENGQRETLGHYQTGIASGAWAWWHSNGMRRAEGSYANGAPDGQWTSWTPEGRVAKRQNYSDAKRGGVARNRYPAPRRPSSANAQPRVQR</sequence>
<feature type="region of interest" description="Disordered" evidence="1">
    <location>
        <begin position="371"/>
        <end position="423"/>
    </location>
</feature>
<dbReference type="RefSeq" id="WP_218934489.1">
    <property type="nucleotide sequence ID" value="NZ_CP036261.1"/>
</dbReference>
<dbReference type="Pfam" id="PF07661">
    <property type="entry name" value="MORN_2"/>
    <property type="match status" value="2"/>
</dbReference>